<evidence type="ECO:0000256" key="5">
    <source>
        <dbReference type="ARBA" id="ARBA00022741"/>
    </source>
</evidence>
<dbReference type="Gene3D" id="1.10.10.520">
    <property type="entry name" value="Ubiquitin activating enzymes (Uba3). Chain: B, domain 2"/>
    <property type="match status" value="1"/>
</dbReference>
<evidence type="ECO:0000256" key="6">
    <source>
        <dbReference type="ARBA" id="ARBA00022786"/>
    </source>
</evidence>
<accession>A0A061B668</accession>
<evidence type="ECO:0000259" key="11">
    <source>
        <dbReference type="Pfam" id="PF00899"/>
    </source>
</evidence>
<dbReference type="InterPro" id="IPR030468">
    <property type="entry name" value="Uba3_N"/>
</dbReference>
<dbReference type="OrthoDB" id="10255449at2759"/>
<evidence type="ECO:0000256" key="2">
    <source>
        <dbReference type="ARBA" id="ARBA00006310"/>
    </source>
</evidence>
<evidence type="ECO:0000256" key="9">
    <source>
        <dbReference type="ARBA" id="ARBA00024626"/>
    </source>
</evidence>
<reference evidence="12" key="1">
    <citation type="journal article" date="2014" name="Genome Announc.">
        <title>Genome sequence of the yeast Cyberlindnera fabianii (Hansenula fabianii).</title>
        <authorList>
            <person name="Freel K.C."/>
            <person name="Sarilar V."/>
            <person name="Neuveglise C."/>
            <person name="Devillers H."/>
            <person name="Friedrich A."/>
            <person name="Schacherer J."/>
        </authorList>
    </citation>
    <scope>NUCLEOTIDE SEQUENCE</scope>
    <source>
        <strain evidence="12">YJS4271</strain>
    </source>
</reference>
<protein>
    <recommendedName>
        <fullName evidence="3 10">NEDD8-activating enzyme E1 catalytic subunit</fullName>
        <ecNumber evidence="8 10">6.2.1.64</ecNumber>
    </recommendedName>
</protein>
<evidence type="ECO:0000256" key="10">
    <source>
        <dbReference type="RuleBase" id="RU368009"/>
    </source>
</evidence>
<dbReference type="GO" id="GO:0005524">
    <property type="term" value="F:ATP binding"/>
    <property type="evidence" value="ECO:0007669"/>
    <property type="project" value="UniProtKB-UniRule"/>
</dbReference>
<dbReference type="GO" id="GO:0005737">
    <property type="term" value="C:cytoplasm"/>
    <property type="evidence" value="ECO:0007669"/>
    <property type="project" value="TreeGrafter"/>
</dbReference>
<dbReference type="GO" id="GO:0005634">
    <property type="term" value="C:nucleus"/>
    <property type="evidence" value="ECO:0007669"/>
    <property type="project" value="TreeGrafter"/>
</dbReference>
<dbReference type="EC" id="6.2.1.64" evidence="8 10"/>
<sequence length="331" mass="37020">MTTQLRADYSIIPYLFTKSKFADPEFEPGSVPLEEVHNAKILVLGAGGLGCEILKDLACTGFRDIHVIDMDTIDVSNLNRQFLFRPSDVGKPKAVVAAEFVMKRFHGVKITPHFVKLQDKDEEFYRQFTLVISGLDSIEARRWINNMLVQMVNEDVESVKPLIDGGTEGFRGQCKVIMPTFGACYECSIDTISGQTTYPMCTITNNPRLPEHCIEYASEVLWKRERDGEKLDMDNPEHVTWLTEKSLERASEFNIDGITRSLVLGVVKNIIPAIASTNAIVAAACCNEAFKIVTSSAPCLENFMMYSGSDSIFTYCFAYERKPDCTVCGGR</sequence>
<dbReference type="InterPro" id="IPR023318">
    <property type="entry name" value="Ub_act_enz_dom_a_sf"/>
</dbReference>
<dbReference type="EMBL" id="LK052901">
    <property type="protein sequence ID" value="CDR44995.1"/>
    <property type="molecule type" value="Genomic_DNA"/>
</dbReference>
<comment type="function">
    <text evidence="10">Catalytic subunit of the dimeric E1 enzyme, which activates NEDD8.</text>
</comment>
<name>A0A061B668_CYBFA</name>
<dbReference type="GO" id="GO:0019781">
    <property type="term" value="F:NEDD8 activating enzyme activity"/>
    <property type="evidence" value="ECO:0007669"/>
    <property type="project" value="UniProtKB-UniRule"/>
</dbReference>
<dbReference type="InterPro" id="IPR000594">
    <property type="entry name" value="ThiF_NAD_FAD-bd"/>
</dbReference>
<comment type="catalytic activity">
    <reaction evidence="9 10">
        <text>ATP + [NEDD8 protein] + [E1 NEDD8-activating enzyme]-L-cysteine = AMP + diphosphate + [E1 NEDD8-activating enzyme]-S-[NEDD8 protein]-yl-L-cysteine.</text>
        <dbReference type="EC" id="6.2.1.64"/>
    </reaction>
</comment>
<evidence type="ECO:0000256" key="8">
    <source>
        <dbReference type="ARBA" id="ARBA00023624"/>
    </source>
</evidence>
<comment type="similarity">
    <text evidence="2 10">Belongs to the ubiquitin-activating E1 family. UBA3 subfamily.</text>
</comment>
<dbReference type="VEuPathDB" id="FungiDB:BON22_1412"/>
<dbReference type="PhylomeDB" id="A0A061B668"/>
<organism evidence="12">
    <name type="scientific">Cyberlindnera fabianii</name>
    <name type="common">Yeast</name>
    <name type="synonym">Hansenula fabianii</name>
    <dbReference type="NCBI Taxonomy" id="36022"/>
    <lineage>
        <taxon>Eukaryota</taxon>
        <taxon>Fungi</taxon>
        <taxon>Dikarya</taxon>
        <taxon>Ascomycota</taxon>
        <taxon>Saccharomycotina</taxon>
        <taxon>Saccharomycetes</taxon>
        <taxon>Phaffomycetales</taxon>
        <taxon>Phaffomycetaceae</taxon>
        <taxon>Cyberlindnera</taxon>
    </lineage>
</organism>
<comment type="pathway">
    <text evidence="1 10">Protein modification; protein neddylation.</text>
</comment>
<dbReference type="CDD" id="cd01488">
    <property type="entry name" value="Uba3_RUB"/>
    <property type="match status" value="1"/>
</dbReference>
<keyword evidence="6 10" id="KW-0833">Ubl conjugation pathway</keyword>
<gene>
    <name evidence="12" type="ORF">CYFA0S_16e00914g</name>
</gene>
<dbReference type="GO" id="GO:0045116">
    <property type="term" value="P:protein neddylation"/>
    <property type="evidence" value="ECO:0007669"/>
    <property type="project" value="UniProtKB-UniRule"/>
</dbReference>
<evidence type="ECO:0000313" key="12">
    <source>
        <dbReference type="EMBL" id="CDR44995.1"/>
    </source>
</evidence>
<proteinExistence type="inferred from homology"/>
<evidence type="ECO:0000256" key="3">
    <source>
        <dbReference type="ARBA" id="ARBA00015203"/>
    </source>
</evidence>
<dbReference type="PANTHER" id="PTHR10953:SF6">
    <property type="entry name" value="NEDD8-ACTIVATING ENZYME E1 CATALYTIC SUBUNIT"/>
    <property type="match status" value="1"/>
</dbReference>
<keyword evidence="7 10" id="KW-0067">ATP-binding</keyword>
<dbReference type="Pfam" id="PF00899">
    <property type="entry name" value="ThiF"/>
    <property type="match status" value="1"/>
</dbReference>
<keyword evidence="4 10" id="KW-0436">Ligase</keyword>
<dbReference type="AlphaFoldDB" id="A0A061B668"/>
<evidence type="ECO:0000256" key="4">
    <source>
        <dbReference type="ARBA" id="ARBA00022598"/>
    </source>
</evidence>
<evidence type="ECO:0000256" key="7">
    <source>
        <dbReference type="ARBA" id="ARBA00022840"/>
    </source>
</evidence>
<dbReference type="SUPFAM" id="SSF69572">
    <property type="entry name" value="Activating enzymes of the ubiquitin-like proteins"/>
    <property type="match status" value="1"/>
</dbReference>
<dbReference type="Gene3D" id="3.40.50.720">
    <property type="entry name" value="NAD(P)-binding Rossmann-like Domain"/>
    <property type="match status" value="1"/>
</dbReference>
<keyword evidence="5 10" id="KW-0547">Nucleotide-binding</keyword>
<dbReference type="InterPro" id="IPR045886">
    <property type="entry name" value="ThiF/MoeB/HesA"/>
</dbReference>
<evidence type="ECO:0000256" key="1">
    <source>
        <dbReference type="ARBA" id="ARBA00005032"/>
    </source>
</evidence>
<dbReference type="InterPro" id="IPR035985">
    <property type="entry name" value="Ubiquitin-activating_enz"/>
</dbReference>
<dbReference type="PANTHER" id="PTHR10953">
    <property type="entry name" value="UBIQUITIN-ACTIVATING ENZYME E1"/>
    <property type="match status" value="1"/>
</dbReference>
<dbReference type="UniPathway" id="UPA00885"/>
<dbReference type="FunFam" id="1.10.10.520:FF:000001">
    <property type="entry name" value="NEDD8-activating enzyme E1 catalytic subunit"/>
    <property type="match status" value="1"/>
</dbReference>
<feature type="domain" description="THIF-type NAD/FAD binding fold" evidence="11">
    <location>
        <begin position="33"/>
        <end position="327"/>
    </location>
</feature>